<dbReference type="InterPro" id="IPR036427">
    <property type="entry name" value="Bromodomain-like_sf"/>
</dbReference>
<gene>
    <name evidence="4" type="ORF">TVAG_436380</name>
</gene>
<dbReference type="VEuPathDB" id="TrichDB:TVAG_436380"/>
<dbReference type="EMBL" id="DS113194">
    <property type="protein sequence ID" value="EAY20814.1"/>
    <property type="molecule type" value="Genomic_DNA"/>
</dbReference>
<evidence type="ECO:0000259" key="3">
    <source>
        <dbReference type="PROSITE" id="PS50014"/>
    </source>
</evidence>
<reference evidence="4" key="1">
    <citation type="submission" date="2006-10" db="EMBL/GenBank/DDBJ databases">
        <authorList>
            <person name="Amadeo P."/>
            <person name="Zhao Q."/>
            <person name="Wortman J."/>
            <person name="Fraser-Liggett C."/>
            <person name="Carlton J."/>
        </authorList>
    </citation>
    <scope>NUCLEOTIDE SEQUENCE</scope>
    <source>
        <strain evidence="4">G3</strain>
    </source>
</reference>
<keyword evidence="1 2" id="KW-0103">Bromodomain</keyword>
<dbReference type="PROSITE" id="PS50014">
    <property type="entry name" value="BROMODOMAIN_2"/>
    <property type="match status" value="1"/>
</dbReference>
<evidence type="ECO:0000256" key="1">
    <source>
        <dbReference type="ARBA" id="ARBA00023117"/>
    </source>
</evidence>
<dbReference type="Pfam" id="PF00439">
    <property type="entry name" value="Bromodomain"/>
    <property type="match status" value="1"/>
</dbReference>
<accession>A2DF86</accession>
<reference evidence="4" key="2">
    <citation type="journal article" date="2007" name="Science">
        <title>Draft genome sequence of the sexually transmitted pathogen Trichomonas vaginalis.</title>
        <authorList>
            <person name="Carlton J.M."/>
            <person name="Hirt R.P."/>
            <person name="Silva J.C."/>
            <person name="Delcher A.L."/>
            <person name="Schatz M."/>
            <person name="Zhao Q."/>
            <person name="Wortman J.R."/>
            <person name="Bidwell S.L."/>
            <person name="Alsmark U.C.M."/>
            <person name="Besteiro S."/>
            <person name="Sicheritz-Ponten T."/>
            <person name="Noel C.J."/>
            <person name="Dacks J.B."/>
            <person name="Foster P.G."/>
            <person name="Simillion C."/>
            <person name="Van de Peer Y."/>
            <person name="Miranda-Saavedra D."/>
            <person name="Barton G.J."/>
            <person name="Westrop G.D."/>
            <person name="Mueller S."/>
            <person name="Dessi D."/>
            <person name="Fiori P.L."/>
            <person name="Ren Q."/>
            <person name="Paulsen I."/>
            <person name="Zhang H."/>
            <person name="Bastida-Corcuera F.D."/>
            <person name="Simoes-Barbosa A."/>
            <person name="Brown M.T."/>
            <person name="Hayes R.D."/>
            <person name="Mukherjee M."/>
            <person name="Okumura C.Y."/>
            <person name="Schneider R."/>
            <person name="Smith A.J."/>
            <person name="Vanacova S."/>
            <person name="Villalvazo M."/>
            <person name="Haas B.J."/>
            <person name="Pertea M."/>
            <person name="Feldblyum T.V."/>
            <person name="Utterback T.R."/>
            <person name="Shu C.L."/>
            <person name="Osoegawa K."/>
            <person name="de Jong P.J."/>
            <person name="Hrdy I."/>
            <person name="Horvathova L."/>
            <person name="Zubacova Z."/>
            <person name="Dolezal P."/>
            <person name="Malik S.B."/>
            <person name="Logsdon J.M. Jr."/>
            <person name="Henze K."/>
            <person name="Gupta A."/>
            <person name="Wang C.C."/>
            <person name="Dunne R.L."/>
            <person name="Upcroft J.A."/>
            <person name="Upcroft P."/>
            <person name="White O."/>
            <person name="Salzberg S.L."/>
            <person name="Tang P."/>
            <person name="Chiu C.-H."/>
            <person name="Lee Y.-S."/>
            <person name="Embley T.M."/>
            <person name="Coombs G.H."/>
            <person name="Mottram J.C."/>
            <person name="Tachezy J."/>
            <person name="Fraser-Liggett C.M."/>
            <person name="Johnson P.J."/>
        </authorList>
    </citation>
    <scope>NUCLEOTIDE SEQUENCE [LARGE SCALE GENOMIC DNA]</scope>
    <source>
        <strain evidence="4">G3</strain>
    </source>
</reference>
<dbReference type="RefSeq" id="XP_001581800.1">
    <property type="nucleotide sequence ID" value="XM_001581750.1"/>
</dbReference>
<dbReference type="SMART" id="SM00297">
    <property type="entry name" value="BROMO"/>
    <property type="match status" value="1"/>
</dbReference>
<dbReference type="SMR" id="A2DF86"/>
<feature type="domain" description="Bromo" evidence="3">
    <location>
        <begin position="20"/>
        <end position="82"/>
    </location>
</feature>
<protein>
    <submittedName>
        <fullName evidence="4">Bromodomain containing protein</fullName>
    </submittedName>
</protein>
<keyword evidence="5" id="KW-1185">Reference proteome</keyword>
<dbReference type="KEGG" id="tva:5466372"/>
<evidence type="ECO:0000313" key="5">
    <source>
        <dbReference type="Proteomes" id="UP000001542"/>
    </source>
</evidence>
<dbReference type="VEuPathDB" id="TrichDB:TVAGG3_0565910"/>
<organism evidence="4 5">
    <name type="scientific">Trichomonas vaginalis (strain ATCC PRA-98 / G3)</name>
    <dbReference type="NCBI Taxonomy" id="412133"/>
    <lineage>
        <taxon>Eukaryota</taxon>
        <taxon>Metamonada</taxon>
        <taxon>Parabasalia</taxon>
        <taxon>Trichomonadida</taxon>
        <taxon>Trichomonadidae</taxon>
        <taxon>Trichomonas</taxon>
    </lineage>
</organism>
<evidence type="ECO:0000313" key="4">
    <source>
        <dbReference type="EMBL" id="EAY20814.1"/>
    </source>
</evidence>
<dbReference type="PRINTS" id="PR00503">
    <property type="entry name" value="BROMODOMAIN"/>
</dbReference>
<sequence>MEGLNSFEKEYCIKVTNAIFDMPISQDFREFVDDKNSAYYSKIKNPMCLREVLRKLTENKYAKVQDWKDDMNLIWQNAFKFNKNIQGWGNRQKFIYTFAKELSNRFKEMSENIPSTRFQEWVLNLEEKQKKLSRILNLPPNVYIPHYIPEPKQAISRSKSSKNL</sequence>
<dbReference type="CDD" id="cd04369">
    <property type="entry name" value="Bromodomain"/>
    <property type="match status" value="1"/>
</dbReference>
<dbReference type="Gene3D" id="1.20.920.10">
    <property type="entry name" value="Bromodomain-like"/>
    <property type="match status" value="1"/>
</dbReference>
<name>A2DF86_TRIV3</name>
<dbReference type="InterPro" id="IPR001487">
    <property type="entry name" value="Bromodomain"/>
</dbReference>
<evidence type="ECO:0000256" key="2">
    <source>
        <dbReference type="PROSITE-ProRule" id="PRU00035"/>
    </source>
</evidence>
<dbReference type="SUPFAM" id="SSF47370">
    <property type="entry name" value="Bromodomain"/>
    <property type="match status" value="1"/>
</dbReference>
<dbReference type="PANTHER" id="PTHR45926">
    <property type="entry name" value="OSJNBA0053K19.4 PROTEIN"/>
    <property type="match status" value="1"/>
</dbReference>
<proteinExistence type="predicted"/>
<dbReference type="InParanoid" id="A2DF86"/>
<dbReference type="Proteomes" id="UP000001542">
    <property type="component" value="Unassembled WGS sequence"/>
</dbReference>
<dbReference type="OrthoDB" id="6017at2759"/>
<dbReference type="AlphaFoldDB" id="A2DF86"/>